<dbReference type="PANTHER" id="PTHR11042">
    <property type="entry name" value="EUKARYOTIC TRANSLATION INITIATION FACTOR 2-ALPHA KINASE EIF2-ALPHA KINASE -RELATED"/>
    <property type="match status" value="1"/>
</dbReference>
<dbReference type="Pfam" id="PF00069">
    <property type="entry name" value="Pkinase"/>
    <property type="match status" value="1"/>
</dbReference>
<comment type="catalytic activity">
    <reaction evidence="10">
        <text>L-threonyl-[protein] + ATP = O-phospho-L-threonyl-[protein] + ADP + H(+)</text>
        <dbReference type="Rhea" id="RHEA:46608"/>
        <dbReference type="Rhea" id="RHEA-COMP:11060"/>
        <dbReference type="Rhea" id="RHEA-COMP:11605"/>
        <dbReference type="ChEBI" id="CHEBI:15378"/>
        <dbReference type="ChEBI" id="CHEBI:30013"/>
        <dbReference type="ChEBI" id="CHEBI:30616"/>
        <dbReference type="ChEBI" id="CHEBI:61977"/>
        <dbReference type="ChEBI" id="CHEBI:456216"/>
        <dbReference type="EC" id="2.7.11.1"/>
    </reaction>
</comment>
<keyword evidence="4" id="KW-0479">Metal-binding</keyword>
<dbReference type="AlphaFoldDB" id="A0A8J9ZX19"/>
<dbReference type="GO" id="GO:0110031">
    <property type="term" value="P:negative regulation of G2/MI transition of meiotic cell cycle"/>
    <property type="evidence" value="ECO:0007669"/>
    <property type="project" value="TreeGrafter"/>
</dbReference>
<keyword evidence="7" id="KW-0067">ATP-binding</keyword>
<dbReference type="GO" id="GO:0004674">
    <property type="term" value="F:protein serine/threonine kinase activity"/>
    <property type="evidence" value="ECO:0007669"/>
    <property type="project" value="UniProtKB-KW"/>
</dbReference>
<evidence type="ECO:0000256" key="9">
    <source>
        <dbReference type="ARBA" id="ARBA00023306"/>
    </source>
</evidence>
<evidence type="ECO:0000259" key="13">
    <source>
        <dbReference type="PROSITE" id="PS50011"/>
    </source>
</evidence>
<evidence type="ECO:0000256" key="8">
    <source>
        <dbReference type="ARBA" id="ARBA00022842"/>
    </source>
</evidence>
<accession>A0A8J9ZX19</accession>
<evidence type="ECO:0000256" key="11">
    <source>
        <dbReference type="ARBA" id="ARBA00048679"/>
    </source>
</evidence>
<keyword evidence="8" id="KW-0460">Magnesium</keyword>
<dbReference type="InterPro" id="IPR000719">
    <property type="entry name" value="Prot_kinase_dom"/>
</dbReference>
<keyword evidence="2" id="KW-0723">Serine/threonine-protein kinase</keyword>
<dbReference type="GO" id="GO:0051321">
    <property type="term" value="P:meiotic cell cycle"/>
    <property type="evidence" value="ECO:0007669"/>
    <property type="project" value="TreeGrafter"/>
</dbReference>
<sequence>MSTHGSPPPRKKNTRTQNFPLASIYLPYEMKDIVDGYKILDRLSQGHFGAVFKARHQESSGTYALRLVECDTLTGAKDAAGHVNKLKELDDFCAILSYVDAFTDIQDLNVYVCVVTPFEDGTTLNDYVLQHHGVSDQELGVLLCDLSEGLAFLHQNNVTHGGLTPSNVFLWTDDFLQTRAKIADFGMARVCEHLEEWTYGGNVYKYFIKRQLGAEYFLPPECWRGTEVASLERVDVFSLGAVICAILLHTSVNVESRRILACFVLSGEGHLPLWHNGAAEVLQLPATPINSLLRKMLKADPKQRPDASEVSRVISNAFGKSTAKEHRPHFRTRQVCYGFFAVLVAAFAVGISAWNAGVLEL</sequence>
<evidence type="ECO:0000256" key="7">
    <source>
        <dbReference type="ARBA" id="ARBA00022840"/>
    </source>
</evidence>
<dbReference type="GO" id="GO:0005524">
    <property type="term" value="F:ATP binding"/>
    <property type="evidence" value="ECO:0007669"/>
    <property type="project" value="UniProtKB-KW"/>
</dbReference>
<keyword evidence="12" id="KW-0812">Transmembrane</keyword>
<dbReference type="PANTHER" id="PTHR11042:SF183">
    <property type="entry name" value="MEMBRANE-ASSOCIATED TYROSINE- AND THREONINE-SPECIFIC CDC2-INHIBITORY KINASE"/>
    <property type="match status" value="1"/>
</dbReference>
<dbReference type="InterPro" id="IPR011009">
    <property type="entry name" value="Kinase-like_dom_sf"/>
</dbReference>
<keyword evidence="12" id="KW-0472">Membrane</keyword>
<keyword evidence="6" id="KW-0418">Kinase</keyword>
<dbReference type="PROSITE" id="PS50011">
    <property type="entry name" value="PROTEIN_KINASE_DOM"/>
    <property type="match status" value="1"/>
</dbReference>
<evidence type="ECO:0000313" key="14">
    <source>
        <dbReference type="EMBL" id="CAH1263568.1"/>
    </source>
</evidence>
<dbReference type="EC" id="2.7.11.1" evidence="1"/>
<keyword evidence="5" id="KW-0547">Nucleotide-binding</keyword>
<keyword evidence="9" id="KW-0131">Cell cycle</keyword>
<reference evidence="14" key="1">
    <citation type="submission" date="2022-01" db="EMBL/GenBank/DDBJ databases">
        <authorList>
            <person name="Braso-Vives M."/>
        </authorList>
    </citation>
    <scope>NUCLEOTIDE SEQUENCE</scope>
</reference>
<dbReference type="InterPro" id="IPR050339">
    <property type="entry name" value="CC_SR_Kinase"/>
</dbReference>
<dbReference type="GO" id="GO:0046872">
    <property type="term" value="F:metal ion binding"/>
    <property type="evidence" value="ECO:0007669"/>
    <property type="project" value="UniProtKB-KW"/>
</dbReference>
<evidence type="ECO:0000256" key="6">
    <source>
        <dbReference type="ARBA" id="ARBA00022777"/>
    </source>
</evidence>
<protein>
    <recommendedName>
        <fullName evidence="1">non-specific serine/threonine protein kinase</fullName>
        <ecNumber evidence="1">2.7.11.1</ecNumber>
    </recommendedName>
</protein>
<feature type="transmembrane region" description="Helical" evidence="12">
    <location>
        <begin position="335"/>
        <end position="354"/>
    </location>
</feature>
<proteinExistence type="predicted"/>
<keyword evidence="12" id="KW-1133">Transmembrane helix</keyword>
<evidence type="ECO:0000256" key="12">
    <source>
        <dbReference type="SAM" id="Phobius"/>
    </source>
</evidence>
<name>A0A8J9ZX19_BRALA</name>
<keyword evidence="3" id="KW-0808">Transferase</keyword>
<evidence type="ECO:0000313" key="15">
    <source>
        <dbReference type="Proteomes" id="UP000838412"/>
    </source>
</evidence>
<dbReference type="OrthoDB" id="346907at2759"/>
<dbReference type="Proteomes" id="UP000838412">
    <property type="component" value="Chromosome 4"/>
</dbReference>
<dbReference type="SUPFAM" id="SSF56112">
    <property type="entry name" value="Protein kinase-like (PK-like)"/>
    <property type="match status" value="1"/>
</dbReference>
<evidence type="ECO:0000256" key="3">
    <source>
        <dbReference type="ARBA" id="ARBA00022679"/>
    </source>
</evidence>
<organism evidence="14 15">
    <name type="scientific">Branchiostoma lanceolatum</name>
    <name type="common">Common lancelet</name>
    <name type="synonym">Amphioxus lanceolatum</name>
    <dbReference type="NCBI Taxonomy" id="7740"/>
    <lineage>
        <taxon>Eukaryota</taxon>
        <taxon>Metazoa</taxon>
        <taxon>Chordata</taxon>
        <taxon>Cephalochordata</taxon>
        <taxon>Leptocardii</taxon>
        <taxon>Amphioxiformes</taxon>
        <taxon>Branchiostomatidae</taxon>
        <taxon>Branchiostoma</taxon>
    </lineage>
</organism>
<dbReference type="CDD" id="cd00180">
    <property type="entry name" value="PKc"/>
    <property type="match status" value="1"/>
</dbReference>
<evidence type="ECO:0000256" key="4">
    <source>
        <dbReference type="ARBA" id="ARBA00022723"/>
    </source>
</evidence>
<comment type="catalytic activity">
    <reaction evidence="11">
        <text>L-seryl-[protein] + ATP = O-phospho-L-seryl-[protein] + ADP + H(+)</text>
        <dbReference type="Rhea" id="RHEA:17989"/>
        <dbReference type="Rhea" id="RHEA-COMP:9863"/>
        <dbReference type="Rhea" id="RHEA-COMP:11604"/>
        <dbReference type="ChEBI" id="CHEBI:15378"/>
        <dbReference type="ChEBI" id="CHEBI:29999"/>
        <dbReference type="ChEBI" id="CHEBI:30616"/>
        <dbReference type="ChEBI" id="CHEBI:83421"/>
        <dbReference type="ChEBI" id="CHEBI:456216"/>
        <dbReference type="EC" id="2.7.11.1"/>
    </reaction>
</comment>
<evidence type="ECO:0000256" key="2">
    <source>
        <dbReference type="ARBA" id="ARBA00022527"/>
    </source>
</evidence>
<evidence type="ECO:0000256" key="10">
    <source>
        <dbReference type="ARBA" id="ARBA00047899"/>
    </source>
</evidence>
<evidence type="ECO:0000256" key="1">
    <source>
        <dbReference type="ARBA" id="ARBA00012513"/>
    </source>
</evidence>
<dbReference type="GO" id="GO:0005634">
    <property type="term" value="C:nucleus"/>
    <property type="evidence" value="ECO:0007669"/>
    <property type="project" value="TreeGrafter"/>
</dbReference>
<gene>
    <name evidence="14" type="primary">PDIK1L</name>
    <name evidence="14" type="ORF">BLAG_LOCUS18219</name>
</gene>
<dbReference type="Gene3D" id="1.10.510.10">
    <property type="entry name" value="Transferase(Phosphotransferase) domain 1"/>
    <property type="match status" value="1"/>
</dbReference>
<evidence type="ECO:0000256" key="5">
    <source>
        <dbReference type="ARBA" id="ARBA00022741"/>
    </source>
</evidence>
<dbReference type="EMBL" id="OV696689">
    <property type="protein sequence ID" value="CAH1263568.1"/>
    <property type="molecule type" value="Genomic_DNA"/>
</dbReference>
<dbReference type="GO" id="GO:0005737">
    <property type="term" value="C:cytoplasm"/>
    <property type="evidence" value="ECO:0007669"/>
    <property type="project" value="TreeGrafter"/>
</dbReference>
<keyword evidence="15" id="KW-1185">Reference proteome</keyword>
<feature type="domain" description="Protein kinase" evidence="13">
    <location>
        <begin position="37"/>
        <end position="318"/>
    </location>
</feature>